<keyword evidence="6" id="KW-1185">Reference proteome</keyword>
<comment type="caution">
    <text evidence="5">The sequence shown here is derived from an EMBL/GenBank/DDBJ whole genome shotgun (WGS) entry which is preliminary data.</text>
</comment>
<dbReference type="GO" id="GO:0000977">
    <property type="term" value="F:RNA polymerase II transcription regulatory region sequence-specific DNA binding"/>
    <property type="evidence" value="ECO:0007669"/>
    <property type="project" value="TreeGrafter"/>
</dbReference>
<dbReference type="Pfam" id="PF16135">
    <property type="entry name" value="TDBD"/>
    <property type="match status" value="1"/>
</dbReference>
<dbReference type="PANTHER" id="PTHR47025">
    <property type="entry name" value="AUTOIMMUNE REGULATOR"/>
    <property type="match status" value="1"/>
</dbReference>
<feature type="region of interest" description="Disordered" evidence="3">
    <location>
        <begin position="1"/>
        <end position="30"/>
    </location>
</feature>
<feature type="compositionally biased region" description="Basic and acidic residues" evidence="3">
    <location>
        <begin position="1"/>
        <end position="15"/>
    </location>
</feature>
<evidence type="ECO:0000313" key="5">
    <source>
        <dbReference type="EMBL" id="KAF5727484.1"/>
    </source>
</evidence>
<feature type="domain" description="Tify" evidence="4">
    <location>
        <begin position="247"/>
        <end position="283"/>
    </location>
</feature>
<dbReference type="InterPro" id="IPR032308">
    <property type="entry name" value="TDBD"/>
</dbReference>
<evidence type="ECO:0000313" key="6">
    <source>
        <dbReference type="Proteomes" id="UP000593562"/>
    </source>
</evidence>
<reference evidence="5 6" key="1">
    <citation type="journal article" date="2020" name="Nat. Commun.">
        <title>Genome of Tripterygium wilfordii and identification of cytochrome P450 involved in triptolide biosynthesis.</title>
        <authorList>
            <person name="Tu L."/>
            <person name="Su P."/>
            <person name="Zhang Z."/>
            <person name="Gao L."/>
            <person name="Wang J."/>
            <person name="Hu T."/>
            <person name="Zhou J."/>
            <person name="Zhang Y."/>
            <person name="Zhao Y."/>
            <person name="Liu Y."/>
            <person name="Song Y."/>
            <person name="Tong Y."/>
            <person name="Lu Y."/>
            <person name="Yang J."/>
            <person name="Xu C."/>
            <person name="Jia M."/>
            <person name="Peters R.J."/>
            <person name="Huang L."/>
            <person name="Gao W."/>
        </authorList>
    </citation>
    <scope>NUCLEOTIDE SEQUENCE [LARGE SCALE GENOMIC DNA]</scope>
    <source>
        <strain evidence="6">cv. XIE 37</strain>
        <tissue evidence="5">Leaf</tissue>
    </source>
</reference>
<dbReference type="GO" id="GO:0045944">
    <property type="term" value="P:positive regulation of transcription by RNA polymerase II"/>
    <property type="evidence" value="ECO:0007669"/>
    <property type="project" value="TreeGrafter"/>
</dbReference>
<dbReference type="GO" id="GO:0005634">
    <property type="term" value="C:nucleus"/>
    <property type="evidence" value="ECO:0007669"/>
    <property type="project" value="UniProtKB-SubCell"/>
</dbReference>
<dbReference type="EMBL" id="JAAARO010000022">
    <property type="protein sequence ID" value="KAF5727484.1"/>
    <property type="molecule type" value="Genomic_DNA"/>
</dbReference>
<sequence>MDLGESEKERERISDSPKALVNSDPREEEWRNCSLPKLVDNINDGDLERKNDEDSKEGACCSARKLVFSDDDGKMEDVLANGDLRKDEGDSQFEEVSSKSLLNSVGDFDGKEYDILLTVDLKKGEVNSKQKEEGVRGLSIDSVKTDSKLDTTLSLEDPLRRFTRSALKGKAVKPLVTKSTGKCDVGEKKGNLISGGITVSGRLKNSVLKKFPTKLKELLDSGILEGVKVMYIRGPKLREQGETGLQGEVRGSGILCFCSKCRGNEVCTPTVFELHAGSSNKRPP</sequence>
<proteinExistence type="predicted"/>
<keyword evidence="2" id="KW-0539">Nucleus</keyword>
<dbReference type="AlphaFoldDB" id="A0A7J7C023"/>
<dbReference type="PANTHER" id="PTHR47025:SF2">
    <property type="entry name" value="AUTOIMMUNE REGULATOR"/>
    <property type="match status" value="1"/>
</dbReference>
<dbReference type="GO" id="GO:0003682">
    <property type="term" value="F:chromatin binding"/>
    <property type="evidence" value="ECO:0007669"/>
    <property type="project" value="TreeGrafter"/>
</dbReference>
<evidence type="ECO:0000256" key="1">
    <source>
        <dbReference type="ARBA" id="ARBA00004123"/>
    </source>
</evidence>
<protein>
    <recommendedName>
        <fullName evidence="4">Tify domain-containing protein</fullName>
    </recommendedName>
</protein>
<comment type="subcellular location">
    <subcellularLocation>
        <location evidence="1">Nucleus</location>
    </subcellularLocation>
</comment>
<evidence type="ECO:0000256" key="2">
    <source>
        <dbReference type="ARBA" id="ARBA00023242"/>
    </source>
</evidence>
<evidence type="ECO:0000259" key="4">
    <source>
        <dbReference type="Pfam" id="PF16135"/>
    </source>
</evidence>
<gene>
    <name evidence="5" type="ORF">HS088_TW22G01177</name>
</gene>
<dbReference type="Proteomes" id="UP000593562">
    <property type="component" value="Unassembled WGS sequence"/>
</dbReference>
<organism evidence="5 6">
    <name type="scientific">Tripterygium wilfordii</name>
    <name type="common">Thunder God vine</name>
    <dbReference type="NCBI Taxonomy" id="458696"/>
    <lineage>
        <taxon>Eukaryota</taxon>
        <taxon>Viridiplantae</taxon>
        <taxon>Streptophyta</taxon>
        <taxon>Embryophyta</taxon>
        <taxon>Tracheophyta</taxon>
        <taxon>Spermatophyta</taxon>
        <taxon>Magnoliopsida</taxon>
        <taxon>eudicotyledons</taxon>
        <taxon>Gunneridae</taxon>
        <taxon>Pentapetalae</taxon>
        <taxon>rosids</taxon>
        <taxon>fabids</taxon>
        <taxon>Celastrales</taxon>
        <taxon>Celastraceae</taxon>
        <taxon>Tripterygium</taxon>
    </lineage>
</organism>
<name>A0A7J7C023_TRIWF</name>
<evidence type="ECO:0000256" key="3">
    <source>
        <dbReference type="SAM" id="MobiDB-lite"/>
    </source>
</evidence>
<dbReference type="GO" id="GO:0042393">
    <property type="term" value="F:histone binding"/>
    <property type="evidence" value="ECO:0007669"/>
    <property type="project" value="TreeGrafter"/>
</dbReference>
<accession>A0A7J7C023</accession>
<dbReference type="InParanoid" id="A0A7J7C023"/>